<dbReference type="EMBL" id="JBHTJV010000002">
    <property type="protein sequence ID" value="MFD0914947.1"/>
    <property type="molecule type" value="Genomic_DNA"/>
</dbReference>
<name>A0ABW3FBK5_9HYPH</name>
<protein>
    <submittedName>
        <fullName evidence="3">VapE domain-containing protein</fullName>
    </submittedName>
</protein>
<feature type="compositionally biased region" description="Polar residues" evidence="1">
    <location>
        <begin position="391"/>
        <end position="403"/>
    </location>
</feature>
<dbReference type="RefSeq" id="WP_377210801.1">
    <property type="nucleotide sequence ID" value="NZ_JBHTJV010000002.1"/>
</dbReference>
<evidence type="ECO:0000313" key="3">
    <source>
        <dbReference type="EMBL" id="MFD0914947.1"/>
    </source>
</evidence>
<gene>
    <name evidence="3" type="ORF">ACFQ14_00845</name>
</gene>
<evidence type="ECO:0000313" key="4">
    <source>
        <dbReference type="Proteomes" id="UP001597101"/>
    </source>
</evidence>
<dbReference type="PANTHER" id="PTHR34985:SF1">
    <property type="entry name" value="SLR0554 PROTEIN"/>
    <property type="match status" value="1"/>
</dbReference>
<reference evidence="4" key="1">
    <citation type="journal article" date="2019" name="Int. J. Syst. Evol. Microbiol.">
        <title>The Global Catalogue of Microorganisms (GCM) 10K type strain sequencing project: providing services to taxonomists for standard genome sequencing and annotation.</title>
        <authorList>
            <consortium name="The Broad Institute Genomics Platform"/>
            <consortium name="The Broad Institute Genome Sequencing Center for Infectious Disease"/>
            <person name="Wu L."/>
            <person name="Ma J."/>
        </authorList>
    </citation>
    <scope>NUCLEOTIDE SEQUENCE [LARGE SCALE GENOMIC DNA]</scope>
    <source>
        <strain evidence="4">CCUG 60023</strain>
    </source>
</reference>
<comment type="caution">
    <text evidence="3">The sequence shown here is derived from an EMBL/GenBank/DDBJ whole genome shotgun (WGS) entry which is preliminary data.</text>
</comment>
<dbReference type="Pfam" id="PF05272">
    <property type="entry name" value="VapE-like_dom"/>
    <property type="match status" value="1"/>
</dbReference>
<feature type="domain" description="Virulence-associated protein E-like" evidence="2">
    <location>
        <begin position="531"/>
        <end position="737"/>
    </location>
</feature>
<keyword evidence="4" id="KW-1185">Reference proteome</keyword>
<evidence type="ECO:0000259" key="2">
    <source>
        <dbReference type="Pfam" id="PF05272"/>
    </source>
</evidence>
<organism evidence="3 4">
    <name type="scientific">Pseudahrensia aquimaris</name>
    <dbReference type="NCBI Taxonomy" id="744461"/>
    <lineage>
        <taxon>Bacteria</taxon>
        <taxon>Pseudomonadati</taxon>
        <taxon>Pseudomonadota</taxon>
        <taxon>Alphaproteobacteria</taxon>
        <taxon>Hyphomicrobiales</taxon>
        <taxon>Ahrensiaceae</taxon>
        <taxon>Pseudahrensia</taxon>
    </lineage>
</organism>
<dbReference type="InterPro" id="IPR007936">
    <property type="entry name" value="VapE-like_dom"/>
</dbReference>
<feature type="region of interest" description="Disordered" evidence="1">
    <location>
        <begin position="380"/>
        <end position="403"/>
    </location>
</feature>
<accession>A0ABW3FBK5</accession>
<evidence type="ECO:0000256" key="1">
    <source>
        <dbReference type="SAM" id="MobiDB-lite"/>
    </source>
</evidence>
<sequence>MENVIIRYSEGHDNLGKVKNVEKSWGDFKKMLSQPARTKESYVDYIRLSVAEKLKLKQASGFFCGAFCKNGSRRKENVGDRVILTLDLDENAKAVLDSYQNGTNQICQAESFIQTTRSHSPDHPKFRMVILLDRSIDKEEHQALSRIVAHKVDPSMRSIDPVSHRMAQMMFKPTATRDGEFIFHECRTGKALNVDKVFAAFKRKSGDWRDVSLLPKNPEHEDMLRDTMEKAEDPWAKDGPVGTFCRAWPIEDLIAEHLAEFYYAVDDDTGSEPRYTPVGSSGAAGVVVYEDGRFIYSNHTTDPIAGMNVNAWDLYRLCKFADLDDGVDNRTSVGNLPSSKAMLKFVQGEPRYRQQAIDEKYDFDEELDNAFSDEDVADAEFTNDESERKLSNSPTSATEPQQDQSIFNPRWFQEDIEFDAQSKIKNTLPNTWRILANDNRTRGKLALNEFTGQPVVRDTIDPKIDGVAKFHCLDKMNGTMLTDKFDAMLRCILSEAIKKPKYAMNPRQLDLKEAVMTVAEYKKFHPIRDLLNSLTWDGVERLKTVLHRYMGTPDDAYHREVFMIWLVALVVRQFEPGAKFDQMIVLEGVEGGERKSTFCEKLALDKYHVDVNCDLSDSAKVVEKIAGCMVGEFAEMKSHNKTDSETIKSMLSRNVEQVRLAYAKRPETYLRQTVFIGTTNKTAYLKDPSGARRYWPVRVMKTRDDPIDTEAFEEEYPQLLAEAVHLYREKRRAKPTGSLRLDLQSEEARAEQRLKVKIADQETPEKVLAGQIDEWMLTPTTKANILGGEENFADEDDETQCLRIRTCGKEIAVEVMEKSNMTLLDSYQISAAVELCKTLRQTGVQKRFPKGYGKQREYLFAIDTPTPKEMALGYREITDSNSAVPLGVPHNED</sequence>
<proteinExistence type="predicted"/>
<dbReference type="PANTHER" id="PTHR34985">
    <property type="entry name" value="SLR0554 PROTEIN"/>
    <property type="match status" value="1"/>
</dbReference>
<dbReference type="Proteomes" id="UP001597101">
    <property type="component" value="Unassembled WGS sequence"/>
</dbReference>